<proteinExistence type="predicted"/>
<gene>
    <name evidence="1" type="ORF">VIBNISOn1_480085</name>
</gene>
<organism evidence="1 2">
    <name type="scientific">Vibrio nigripulchritudo SOn1</name>
    <dbReference type="NCBI Taxonomy" id="1238450"/>
    <lineage>
        <taxon>Bacteria</taxon>
        <taxon>Pseudomonadati</taxon>
        <taxon>Pseudomonadota</taxon>
        <taxon>Gammaproteobacteria</taxon>
        <taxon>Vibrionales</taxon>
        <taxon>Vibrionaceae</taxon>
        <taxon>Vibrio</taxon>
    </lineage>
</organism>
<dbReference type="Pfam" id="PF11333">
    <property type="entry name" value="DUF3135"/>
    <property type="match status" value="1"/>
</dbReference>
<dbReference type="EMBL" id="CAOF01000140">
    <property type="protein sequence ID" value="CCO48285.1"/>
    <property type="molecule type" value="Genomic_DNA"/>
</dbReference>
<accession>A0AAV2VUJ3</accession>
<dbReference type="AlphaFoldDB" id="A0AAV2VUJ3"/>
<evidence type="ECO:0008006" key="3">
    <source>
        <dbReference type="Google" id="ProtNLM"/>
    </source>
</evidence>
<reference evidence="1 2" key="1">
    <citation type="journal article" date="2013" name="ISME J.">
        <title>Comparative genomics of pathogenic lineages of Vibrio nigripulchritudo identifies virulence-associated traits.</title>
        <authorList>
            <person name="Goudenege D."/>
            <person name="Labreuche Y."/>
            <person name="Krin E."/>
            <person name="Ansquer D."/>
            <person name="Mangenot S."/>
            <person name="Calteau A."/>
            <person name="Medigue C."/>
            <person name="Mazel D."/>
            <person name="Polz M.F."/>
            <person name="Le Roux F."/>
        </authorList>
    </citation>
    <scope>NUCLEOTIDE SEQUENCE [LARGE SCALE GENOMIC DNA]</scope>
    <source>
        <strain evidence="1 2">SOn1</strain>
    </source>
</reference>
<evidence type="ECO:0000313" key="1">
    <source>
        <dbReference type="EMBL" id="CCO48285.1"/>
    </source>
</evidence>
<evidence type="ECO:0000313" key="2">
    <source>
        <dbReference type="Proteomes" id="UP000018211"/>
    </source>
</evidence>
<dbReference type="RefSeq" id="WP_004405378.1">
    <property type="nucleotide sequence ID" value="NZ_LK391965.1"/>
</dbReference>
<comment type="caution">
    <text evidence="1">The sequence shown here is derived from an EMBL/GenBank/DDBJ whole genome shotgun (WGS) entry which is preliminary data.</text>
</comment>
<dbReference type="GeneID" id="97542860"/>
<protein>
    <recommendedName>
        <fullName evidence="3">DUF3135 domain-containing protein</fullName>
    </recommendedName>
</protein>
<name>A0AAV2VUJ3_9VIBR</name>
<dbReference type="InterPro" id="IPR021482">
    <property type="entry name" value="DUF3135"/>
</dbReference>
<dbReference type="Proteomes" id="UP000018211">
    <property type="component" value="Unassembled WGS sequence"/>
</dbReference>
<sequence>MGRAQYDQTLPPFEELVALAQDDPEAFNEFRQKMCEEMITYASVEMQPRLRAQQSHIERVIDRCKNPTHANVALMNELTIQIGKFQDALHGDITKESADIVPFNLERKQ</sequence>